<evidence type="ECO:0000313" key="5">
    <source>
        <dbReference type="RefSeq" id="XP_010246870.1"/>
    </source>
</evidence>
<dbReference type="KEGG" id="nnu:104590052"/>
<dbReference type="AlphaFoldDB" id="A0A1U7Z3W7"/>
<accession>A0A1U7Z3W7</accession>
<dbReference type="InterPro" id="IPR040044">
    <property type="entry name" value="SRR1L"/>
</dbReference>
<protein>
    <submittedName>
        <fullName evidence="4 5">Protein SENSITIVITY TO RED LIGHT REDUCED 1</fullName>
    </submittedName>
</protein>
<dbReference type="PANTHER" id="PTHR28626">
    <property type="entry name" value="SRR1-LIKE PROTEIN"/>
    <property type="match status" value="1"/>
</dbReference>
<dbReference type="RefSeq" id="XP_010246870.1">
    <property type="nucleotide sequence ID" value="XM_010248568.2"/>
</dbReference>
<feature type="domain" description="SRR1-like" evidence="2">
    <location>
        <begin position="101"/>
        <end position="263"/>
    </location>
</feature>
<dbReference type="PANTHER" id="PTHR28626:SF3">
    <property type="entry name" value="SRR1-LIKE PROTEIN"/>
    <property type="match status" value="1"/>
</dbReference>
<comment type="similarity">
    <text evidence="1">Belongs to the SRR1 family.</text>
</comment>
<dbReference type="STRING" id="4432.A0A1U7Z3W7"/>
<evidence type="ECO:0000256" key="1">
    <source>
        <dbReference type="ARBA" id="ARBA00009856"/>
    </source>
</evidence>
<dbReference type="GeneID" id="104590052"/>
<gene>
    <name evidence="4 5" type="primary">LOC104590052</name>
</gene>
<evidence type="ECO:0000259" key="2">
    <source>
        <dbReference type="Pfam" id="PF07985"/>
    </source>
</evidence>
<dbReference type="OrthoDB" id="551431at2759"/>
<organism evidence="3 4">
    <name type="scientific">Nelumbo nucifera</name>
    <name type="common">Sacred lotus</name>
    <dbReference type="NCBI Taxonomy" id="4432"/>
    <lineage>
        <taxon>Eukaryota</taxon>
        <taxon>Viridiplantae</taxon>
        <taxon>Streptophyta</taxon>
        <taxon>Embryophyta</taxon>
        <taxon>Tracheophyta</taxon>
        <taxon>Spermatophyta</taxon>
        <taxon>Magnoliopsida</taxon>
        <taxon>Proteales</taxon>
        <taxon>Nelumbonaceae</taxon>
        <taxon>Nelumbo</taxon>
    </lineage>
</organism>
<proteinExistence type="inferred from homology"/>
<keyword evidence="3" id="KW-1185">Reference proteome</keyword>
<dbReference type="GO" id="GO:0005634">
    <property type="term" value="C:nucleus"/>
    <property type="evidence" value="ECO:0000318"/>
    <property type="project" value="GO_Central"/>
</dbReference>
<dbReference type="GO" id="GO:0005737">
    <property type="term" value="C:cytoplasm"/>
    <property type="evidence" value="ECO:0000318"/>
    <property type="project" value="GO_Central"/>
</dbReference>
<evidence type="ECO:0000313" key="3">
    <source>
        <dbReference type="Proteomes" id="UP000189703"/>
    </source>
</evidence>
<evidence type="ECO:0000313" key="4">
    <source>
        <dbReference type="RefSeq" id="XP_010246869.1"/>
    </source>
</evidence>
<sequence length="277" mass="32270">MATTTKNVDPEELKEWTVVLPRRGKQRRGSLPKIRALEEQQQKPWVPTDLETDPERESKLMQKMQICIKKLEDSEFYCTFLNQILTPEILTYFSRILGSEIKMQMVVYGIGSIESYEPPRLQLSLAILIKRTLNWIGDIEVFDPVLSAIEVRVLEALGCCVLSVNEQGRREAIKPTMFFMPHCEAVLYDNLLKANWRPELLNRMVLFGNSFERYEHHVVEFKNSVVVDSAKHVLSIRRFTNEVPIKTVSDDLYRAFHDLSWHFFNLEAQVDLQLIAL</sequence>
<name>A0A1U7Z3W7_NELNU</name>
<dbReference type="eggNOG" id="KOG3131">
    <property type="taxonomic scope" value="Eukaryota"/>
</dbReference>
<dbReference type="Proteomes" id="UP000189703">
    <property type="component" value="Unplaced"/>
</dbReference>
<dbReference type="RefSeq" id="XP_010246869.1">
    <property type="nucleotide sequence ID" value="XM_010248567.2"/>
</dbReference>
<dbReference type="InterPro" id="IPR012942">
    <property type="entry name" value="SRR1-like"/>
</dbReference>
<reference evidence="4 5" key="1">
    <citation type="submission" date="2025-04" db="UniProtKB">
        <authorList>
            <consortium name="RefSeq"/>
        </authorList>
    </citation>
    <scope>IDENTIFICATION</scope>
</reference>
<dbReference type="Pfam" id="PF07985">
    <property type="entry name" value="SRR1"/>
    <property type="match status" value="1"/>
</dbReference>
<dbReference type="OMA" id="SWHFFKL"/>